<keyword evidence="1" id="KW-0732">Signal</keyword>
<proteinExistence type="predicted"/>
<dbReference type="Proteomes" id="UP000198551">
    <property type="component" value="Unassembled WGS sequence"/>
</dbReference>
<dbReference type="RefSeq" id="WP_141708232.1">
    <property type="nucleotide sequence ID" value="NZ_FMCV01000021.1"/>
</dbReference>
<dbReference type="AlphaFoldDB" id="A0A1C4ZWD9"/>
<evidence type="ECO:0000256" key="1">
    <source>
        <dbReference type="SAM" id="SignalP"/>
    </source>
</evidence>
<evidence type="ECO:0000313" key="2">
    <source>
        <dbReference type="EMBL" id="SCF37278.1"/>
    </source>
</evidence>
<keyword evidence="3" id="KW-1185">Reference proteome</keyword>
<sequence>MMTTGMTWSRRLLAAAALAVVGLAAVPGTAGADTGRSATATATPGVTTATPVNYSCYVTFPGGSTTVPFSLTFTSTAPERVAAYRSFSVTLDPQQWTPDPKFNLDVRNVTVRYRLPANAWYVWHQLSGGLNLGSTPPQVKVDYAARTLTVTVAGPLPANVPFDLPTVTVYLLSGPSGVAQTATGGTSLTDPSWSWVRTDLEGVQRPFDCNPATPVVFSSTTIG</sequence>
<gene>
    <name evidence="2" type="ORF">GA0070215_12142</name>
</gene>
<dbReference type="EMBL" id="FMCV01000021">
    <property type="protein sequence ID" value="SCF37278.1"/>
    <property type="molecule type" value="Genomic_DNA"/>
</dbReference>
<protein>
    <submittedName>
        <fullName evidence="2">Dehydratase</fullName>
    </submittedName>
</protein>
<evidence type="ECO:0000313" key="3">
    <source>
        <dbReference type="Proteomes" id="UP000198551"/>
    </source>
</evidence>
<accession>A0A1C4ZWD9</accession>
<feature type="signal peptide" evidence="1">
    <location>
        <begin position="1"/>
        <end position="32"/>
    </location>
</feature>
<feature type="chain" id="PRO_5008710628" evidence="1">
    <location>
        <begin position="33"/>
        <end position="223"/>
    </location>
</feature>
<name>A0A1C4ZWD9_9ACTN</name>
<organism evidence="2 3">
    <name type="scientific">Micromonospora marina</name>
    <dbReference type="NCBI Taxonomy" id="307120"/>
    <lineage>
        <taxon>Bacteria</taxon>
        <taxon>Bacillati</taxon>
        <taxon>Actinomycetota</taxon>
        <taxon>Actinomycetes</taxon>
        <taxon>Micromonosporales</taxon>
        <taxon>Micromonosporaceae</taxon>
        <taxon>Micromonospora</taxon>
    </lineage>
</organism>
<reference evidence="3" key="1">
    <citation type="submission" date="2016-06" db="EMBL/GenBank/DDBJ databases">
        <authorList>
            <person name="Varghese N."/>
        </authorList>
    </citation>
    <scope>NUCLEOTIDE SEQUENCE [LARGE SCALE GENOMIC DNA]</scope>
    <source>
        <strain evidence="3">DSM 45555</strain>
    </source>
</reference>